<feature type="domain" description="Jacalin-type lectin" evidence="4">
    <location>
        <begin position="2"/>
        <end position="148"/>
    </location>
</feature>
<gene>
    <name evidence="5" type="ORF">MERR_LOCUS45874</name>
</gene>
<comment type="caution">
    <text evidence="5">The sequence shown here is derived from an EMBL/GenBank/DDBJ whole genome shotgun (WGS) entry which is preliminary data.</text>
</comment>
<keyword evidence="2" id="KW-0430">Lectin</keyword>
<evidence type="ECO:0000256" key="2">
    <source>
        <dbReference type="ARBA" id="ARBA00022734"/>
    </source>
</evidence>
<dbReference type="GO" id="GO:0030246">
    <property type="term" value="F:carbohydrate binding"/>
    <property type="evidence" value="ECO:0007669"/>
    <property type="project" value="UniProtKB-KW"/>
</dbReference>
<comment type="similarity">
    <text evidence="1">Belongs to the jacalin lectin family.</text>
</comment>
<accession>A0A6D2LES2</accession>
<dbReference type="EMBL" id="CACVBM020001729">
    <property type="protein sequence ID" value="CAA7058638.1"/>
    <property type="molecule type" value="Genomic_DNA"/>
</dbReference>
<dbReference type="AlphaFoldDB" id="A0A6D2LES2"/>
<dbReference type="CDD" id="cd09612">
    <property type="entry name" value="Jacalin"/>
    <property type="match status" value="3"/>
</dbReference>
<dbReference type="Pfam" id="PF01419">
    <property type="entry name" value="Jacalin"/>
    <property type="match status" value="3"/>
</dbReference>
<dbReference type="FunFam" id="2.100.10.30:FF:000001">
    <property type="entry name" value="Jacalin-related lectin 33"/>
    <property type="match status" value="3"/>
</dbReference>
<feature type="region of interest" description="Disordered" evidence="3">
    <location>
        <begin position="1"/>
        <end position="21"/>
    </location>
</feature>
<dbReference type="InterPro" id="IPR036404">
    <property type="entry name" value="Jacalin-like_lectin_dom_sf"/>
</dbReference>
<evidence type="ECO:0000256" key="3">
    <source>
        <dbReference type="SAM" id="MobiDB-lite"/>
    </source>
</evidence>
<dbReference type="SMART" id="SM00915">
    <property type="entry name" value="Jacalin"/>
    <property type="match status" value="3"/>
</dbReference>
<dbReference type="PANTHER" id="PTHR47293">
    <property type="entry name" value="JACALIN-RELATED LECTIN 3"/>
    <property type="match status" value="1"/>
</dbReference>
<dbReference type="OrthoDB" id="581739at2759"/>
<dbReference type="InterPro" id="IPR001229">
    <property type="entry name" value="Jacalin-like_lectin_dom"/>
</dbReference>
<dbReference type="Gene3D" id="2.100.10.30">
    <property type="entry name" value="Jacalin-like lectin domain"/>
    <property type="match status" value="3"/>
</dbReference>
<dbReference type="Proteomes" id="UP000467841">
    <property type="component" value="Unassembled WGS sequence"/>
</dbReference>
<evidence type="ECO:0000313" key="5">
    <source>
        <dbReference type="EMBL" id="CAA7058638.1"/>
    </source>
</evidence>
<sequence length="446" mass="48523">MAQMLEAKGGKGGKGGSQWDDLADHDNVTKICVRGGREGIQHVQFDYVKSEQPKTGLIHGAFGKGFTQTFEINHLNGEHLASVKGWYDNLSGVIQALQFETNYKTSDVMGYDGNNTTKFTLEVNGKKIIGFHGYAEANLNSLGAYFTTITPAKLACQGGSGGIYWDDGVFTGVRNVYIYATNEIKCIKVDYDNGGKVKTIEHGDNKGTQLEFELDYPNEYITSVEGSCDPDTGGATRVRSLTFKTSKGRVSPTYGNVNTRTFVLESKGRALVGFHGRSGWAIDAIGAYFGPLPIDLPPPAEKLQAKGGDGGDLWDDGVFDGVKKIYVGQGENGVSSVKFEYHKNNSVVAKGDHGKKTMLGYEEFELDFPSEYITAVEGCFDKVMGSESGVVTMLKFKTNKRTSPPFGLESTSSFLIEKEGYKIVGFHGKASHEVHQFGVHVVPITQ</sequence>
<protein>
    <recommendedName>
        <fullName evidence="4">Jacalin-type lectin domain-containing protein</fullName>
    </recommendedName>
</protein>
<dbReference type="PROSITE" id="PS51752">
    <property type="entry name" value="JACALIN_LECTIN"/>
    <property type="match status" value="3"/>
</dbReference>
<name>A0A6D2LES2_9BRAS</name>
<evidence type="ECO:0000313" key="6">
    <source>
        <dbReference type="Proteomes" id="UP000467841"/>
    </source>
</evidence>
<evidence type="ECO:0000259" key="4">
    <source>
        <dbReference type="PROSITE" id="PS51752"/>
    </source>
</evidence>
<dbReference type="SUPFAM" id="SSF51101">
    <property type="entry name" value="Mannose-binding lectins"/>
    <property type="match status" value="3"/>
</dbReference>
<organism evidence="5 6">
    <name type="scientific">Microthlaspi erraticum</name>
    <dbReference type="NCBI Taxonomy" id="1685480"/>
    <lineage>
        <taxon>Eukaryota</taxon>
        <taxon>Viridiplantae</taxon>
        <taxon>Streptophyta</taxon>
        <taxon>Embryophyta</taxon>
        <taxon>Tracheophyta</taxon>
        <taxon>Spermatophyta</taxon>
        <taxon>Magnoliopsida</taxon>
        <taxon>eudicotyledons</taxon>
        <taxon>Gunneridae</taxon>
        <taxon>Pentapetalae</taxon>
        <taxon>rosids</taxon>
        <taxon>malvids</taxon>
        <taxon>Brassicales</taxon>
        <taxon>Brassicaceae</taxon>
        <taxon>Coluteocarpeae</taxon>
        <taxon>Microthlaspi</taxon>
    </lineage>
</organism>
<reference evidence="5" key="1">
    <citation type="submission" date="2020-01" db="EMBL/GenBank/DDBJ databases">
        <authorList>
            <person name="Mishra B."/>
        </authorList>
    </citation>
    <scope>NUCLEOTIDE SEQUENCE [LARGE SCALE GENOMIC DNA]</scope>
</reference>
<feature type="domain" description="Jacalin-type lectin" evidence="4">
    <location>
        <begin position="151"/>
        <end position="291"/>
    </location>
</feature>
<keyword evidence="6" id="KW-1185">Reference proteome</keyword>
<evidence type="ECO:0000256" key="1">
    <source>
        <dbReference type="ARBA" id="ARBA00006568"/>
    </source>
</evidence>
<feature type="domain" description="Jacalin-type lectin" evidence="4">
    <location>
        <begin position="300"/>
        <end position="443"/>
    </location>
</feature>
<proteinExistence type="inferred from homology"/>
<dbReference type="InterPro" id="IPR033734">
    <property type="entry name" value="Jacalin-like_lectin_dom_plant"/>
</dbReference>
<dbReference type="PANTHER" id="PTHR47293:SF13">
    <property type="entry name" value="JACALIN-RELATED LECTIN 45"/>
    <property type="match status" value="1"/>
</dbReference>